<keyword evidence="1" id="KW-1133">Transmembrane helix</keyword>
<evidence type="ECO:0000313" key="2">
    <source>
        <dbReference type="EMBL" id="QPB44404.1"/>
    </source>
</evidence>
<feature type="transmembrane region" description="Helical" evidence="1">
    <location>
        <begin position="44"/>
        <end position="64"/>
    </location>
</feature>
<sequence length="70" mass="7199">MENLVNATGTPPPIMPPASVATQLVEAAPAKDGGLLQWVKQNPMLVGVSAVVLIAVCVLIYKLLLSSGSD</sequence>
<reference evidence="2 3" key="1">
    <citation type="submission" date="2020-09" db="EMBL/GenBank/DDBJ databases">
        <authorList>
            <person name="Zhang R."/>
            <person name="Garcia K."/>
            <person name="Ogata H."/>
        </authorList>
    </citation>
    <scope>NUCLEOTIDE SEQUENCE [LARGE SCALE GENOMIC DNA]</scope>
    <source>
        <strain evidence="3">stheno</strain>
    </source>
</reference>
<dbReference type="KEGG" id="vg:80543600"/>
<keyword evidence="3" id="KW-1185">Reference proteome</keyword>
<protein>
    <submittedName>
        <fullName evidence="2">Uncharacterized protein</fullName>
    </submittedName>
</protein>
<organism evidence="2 3">
    <name type="scientific">Medusavirus stheno T3</name>
    <dbReference type="NCBI Taxonomy" id="3069717"/>
    <lineage>
        <taxon>Viruses</taxon>
        <taxon>Varidnaviria</taxon>
        <taxon>Bamfordvirae</taxon>
        <taxon>Nucleocytoviricota</taxon>
        <taxon>Megaviricetes</taxon>
        <taxon>Mamonoviridae</taxon>
        <taxon>Medusavirus</taxon>
        <taxon>Medusavirus sthenus</taxon>
    </lineage>
</organism>
<evidence type="ECO:0000313" key="3">
    <source>
        <dbReference type="Proteomes" id="UP001162098"/>
    </source>
</evidence>
<keyword evidence="1" id="KW-0472">Membrane</keyword>
<dbReference type="Proteomes" id="UP001162098">
    <property type="component" value="Segment"/>
</dbReference>
<name>A0A7S8BDP7_9VIRU</name>
<evidence type="ECO:0000256" key="1">
    <source>
        <dbReference type="SAM" id="Phobius"/>
    </source>
</evidence>
<dbReference type="EMBL" id="MW018138">
    <property type="protein sequence ID" value="QPB44404.1"/>
    <property type="molecule type" value="Genomic_DNA"/>
</dbReference>
<keyword evidence="1" id="KW-0812">Transmembrane</keyword>
<proteinExistence type="predicted"/>
<accession>A0A7S8BDP7</accession>